<dbReference type="AlphaFoldDB" id="A0A1W2TBM6"/>
<dbReference type="InterPro" id="IPR036322">
    <property type="entry name" value="WD40_repeat_dom_sf"/>
</dbReference>
<gene>
    <name evidence="1" type="ORF">SAMD00023353_1002000</name>
</gene>
<dbReference type="InterPro" id="IPR015943">
    <property type="entry name" value="WD40/YVTN_repeat-like_dom_sf"/>
</dbReference>
<dbReference type="Proteomes" id="UP000054516">
    <property type="component" value="Unassembled WGS sequence"/>
</dbReference>
<keyword evidence="1" id="KW-0808">Transferase</keyword>
<reference evidence="1" key="1">
    <citation type="submission" date="2016-03" db="EMBL/GenBank/DDBJ databases">
        <title>Draft genome sequence of Rosellinia necatrix.</title>
        <authorList>
            <person name="Kanematsu S."/>
        </authorList>
    </citation>
    <scope>NUCLEOTIDE SEQUENCE [LARGE SCALE GENOMIC DNA]</scope>
    <source>
        <strain evidence="1">W97</strain>
    </source>
</reference>
<dbReference type="GO" id="GO:0016301">
    <property type="term" value="F:kinase activity"/>
    <property type="evidence" value="ECO:0007669"/>
    <property type="project" value="UniProtKB-KW"/>
</dbReference>
<keyword evidence="2" id="KW-1185">Reference proteome</keyword>
<evidence type="ECO:0000313" key="2">
    <source>
        <dbReference type="Proteomes" id="UP000054516"/>
    </source>
</evidence>
<evidence type="ECO:0000313" key="1">
    <source>
        <dbReference type="EMBL" id="GAP85322.1"/>
    </source>
</evidence>
<sequence length="340" mass="36806">MIYSTIAPTPLLHIPLPIRLGIKKPAGIFAFTPDDKLLLTVHKDEGGILWDLTLIKRPRKLDFKQDNSISRQPITSAGLLGEQRGFILGFGNNHPAQHHEIVDESPGFRVSKHTLPAANDVAISRDGRTIAFSTGSSIEIWDGTTIELKRVLLANAIPSSPFEKVVISGDSRHAAAVNATGQLTVWGIDDDFYKVSPNQEFGLNLGKGWQPVGVGLDHIFAIAALRQSAPPGGQANWTLVTWGFAYQGPDRTLYHKDFPPCALACVPPIPDFNIMLNAQGRVMGSDMTMFPLYFTDKGASKKGKVVSCSISGSANMLAVARSNGNLTVWKLHLSEASSVC</sequence>
<accession>A0A1W2TBM6</accession>
<organism evidence="1">
    <name type="scientific">Rosellinia necatrix</name>
    <name type="common">White root-rot fungus</name>
    <dbReference type="NCBI Taxonomy" id="77044"/>
    <lineage>
        <taxon>Eukaryota</taxon>
        <taxon>Fungi</taxon>
        <taxon>Dikarya</taxon>
        <taxon>Ascomycota</taxon>
        <taxon>Pezizomycotina</taxon>
        <taxon>Sordariomycetes</taxon>
        <taxon>Xylariomycetidae</taxon>
        <taxon>Xylariales</taxon>
        <taxon>Xylariaceae</taxon>
        <taxon>Rosellinia</taxon>
    </lineage>
</organism>
<dbReference type="EMBL" id="DF977455">
    <property type="protein sequence ID" value="GAP85322.1"/>
    <property type="molecule type" value="Genomic_DNA"/>
</dbReference>
<protein>
    <submittedName>
        <fullName evidence="1">Putative wd-40 repeat-containing serine threonine protein kinase protein</fullName>
    </submittedName>
</protein>
<keyword evidence="1" id="KW-0418">Kinase</keyword>
<dbReference type="Gene3D" id="2.130.10.10">
    <property type="entry name" value="YVTN repeat-like/Quinoprotein amine dehydrogenase"/>
    <property type="match status" value="1"/>
</dbReference>
<dbReference type="OrthoDB" id="4632306at2759"/>
<dbReference type="SUPFAM" id="SSF50978">
    <property type="entry name" value="WD40 repeat-like"/>
    <property type="match status" value="1"/>
</dbReference>
<name>A0A1W2TBM6_ROSNE</name>
<proteinExistence type="predicted"/>
<dbReference type="OMA" id="RLTTWWP"/>